<dbReference type="InterPro" id="IPR012908">
    <property type="entry name" value="PGAP1-ab_dom-like"/>
</dbReference>
<dbReference type="PANTHER" id="PTHR37946">
    <property type="entry name" value="SLL1969 PROTEIN"/>
    <property type="match status" value="1"/>
</dbReference>
<feature type="chain" id="PRO_5045134472" evidence="1">
    <location>
        <begin position="21"/>
        <end position="504"/>
    </location>
</feature>
<dbReference type="SUPFAM" id="SSF53474">
    <property type="entry name" value="alpha/beta-Hydrolases"/>
    <property type="match status" value="1"/>
</dbReference>
<dbReference type="InterPro" id="IPR029058">
    <property type="entry name" value="AB_hydrolase_fold"/>
</dbReference>
<reference evidence="3" key="1">
    <citation type="submission" date="2023-07" db="EMBL/GenBank/DDBJ databases">
        <title>Genomic Encyclopedia of Type Strains, Phase IV (KMG-IV): sequencing the most valuable type-strain genomes for metagenomic binning, comparative biology and taxonomic classification.</title>
        <authorList>
            <person name="Goeker M."/>
        </authorList>
    </citation>
    <scope>NUCLEOTIDE SEQUENCE [LARGE SCALE GENOMIC DNA]</scope>
    <source>
        <strain evidence="3">JSM 076093</strain>
    </source>
</reference>
<accession>A0ABU0K366</accession>
<organism evidence="3 4">
    <name type="scientific">Guptibacillus hwajinpoensis</name>
    <dbReference type="NCBI Taxonomy" id="208199"/>
    <lineage>
        <taxon>Bacteria</taxon>
        <taxon>Bacillati</taxon>
        <taxon>Bacillota</taxon>
        <taxon>Bacilli</taxon>
        <taxon>Bacillales</taxon>
        <taxon>Guptibacillaceae</taxon>
        <taxon>Guptibacillus</taxon>
    </lineage>
</organism>
<name>A0ABU0K366_9BACL</name>
<evidence type="ECO:0000259" key="2">
    <source>
        <dbReference type="Pfam" id="PF07819"/>
    </source>
</evidence>
<dbReference type="Pfam" id="PF07819">
    <property type="entry name" value="PGAP1"/>
    <property type="match status" value="1"/>
</dbReference>
<dbReference type="GO" id="GO:0004806">
    <property type="term" value="F:triacylglycerol lipase activity"/>
    <property type="evidence" value="ECO:0007669"/>
    <property type="project" value="UniProtKB-EC"/>
</dbReference>
<protein>
    <submittedName>
        <fullName evidence="3">Triacylglycerol lipase</fullName>
        <ecNumber evidence="3">3.1.1.3</ecNumber>
    </submittedName>
</protein>
<sequence length="504" mass="56185">MKKWLMFMLVLVLLCTPLLANEVHAGILGKGDATGTPGEWYIGDQPTTVKPGSLPIVFVHGLNSSSNIWIDQNDMDEITYNENYQTAFINLYPTKNMWDNGQLLASKLSEMYTYFGKKMILVTHSKGGVDAQAALVHSNAGKYVEKVITLSTPHHGSQLADLAYSNWAGWLAAIIGNRNDATYSLQTGYMSYFRSITDSNPNSLLTPYYTFGGTSWGSFGGSLYWGGLYLRQYGSNDGAVTVTSSRLPYGNEVRIGKWDHFTIKNGSTTFNLFQPYLTNNVAAFTSLQPSTITPEDDQEANVVVRGGKFAGKKVETFEVEENTKSIAFDWMSQNSDSVITLEGPNQQTYTNMTKTKDNGMFQGAIHHQMSITSPAAGTWKVKVKQPKKESYLMQVAYESELNADLTIEASSKKEVKLQVNPTKVDRKSISGDIVIQYSKNGKTKQKKISQKRFNSLESFPIKDAGEGVYHIMLDVKGDTKKGEQFERTILYTMYVDQNGKMYKP</sequence>
<comment type="caution">
    <text evidence="3">The sequence shown here is derived from an EMBL/GenBank/DDBJ whole genome shotgun (WGS) entry which is preliminary data.</text>
</comment>
<evidence type="ECO:0000313" key="4">
    <source>
        <dbReference type="Proteomes" id="UP001226720"/>
    </source>
</evidence>
<dbReference type="RefSeq" id="WP_301551696.1">
    <property type="nucleotide sequence ID" value="NZ_JAQRMZ010000004.1"/>
</dbReference>
<dbReference type="GeneID" id="301327236"/>
<keyword evidence="4" id="KW-1185">Reference proteome</keyword>
<gene>
    <name evidence="3" type="ORF">QO000_002781</name>
</gene>
<evidence type="ECO:0000256" key="1">
    <source>
        <dbReference type="SAM" id="SignalP"/>
    </source>
</evidence>
<keyword evidence="1" id="KW-0732">Signal</keyword>
<feature type="signal peptide" evidence="1">
    <location>
        <begin position="1"/>
        <end position="20"/>
    </location>
</feature>
<dbReference type="Gene3D" id="3.40.50.1820">
    <property type="entry name" value="alpha/beta hydrolase"/>
    <property type="match status" value="1"/>
</dbReference>
<dbReference type="Proteomes" id="UP001226720">
    <property type="component" value="Unassembled WGS sequence"/>
</dbReference>
<evidence type="ECO:0000313" key="3">
    <source>
        <dbReference type="EMBL" id="MDQ0483797.1"/>
    </source>
</evidence>
<dbReference type="EMBL" id="JAUSWM010000005">
    <property type="protein sequence ID" value="MDQ0483797.1"/>
    <property type="molecule type" value="Genomic_DNA"/>
</dbReference>
<proteinExistence type="predicted"/>
<dbReference type="EC" id="3.1.1.3" evidence="3"/>
<feature type="domain" description="GPI inositol-deacylase PGAP1-like alpha/beta" evidence="2">
    <location>
        <begin position="114"/>
        <end position="159"/>
    </location>
</feature>
<keyword evidence="3" id="KW-0378">Hydrolase</keyword>
<dbReference type="PANTHER" id="PTHR37946:SF1">
    <property type="entry name" value="SLL1969 PROTEIN"/>
    <property type="match status" value="1"/>
</dbReference>